<dbReference type="OrthoDB" id="3199616at2"/>
<dbReference type="InterPro" id="IPR028098">
    <property type="entry name" value="Glyco_trans_4-like_N"/>
</dbReference>
<dbReference type="PANTHER" id="PTHR45947:SF3">
    <property type="entry name" value="SULFOQUINOVOSYL TRANSFERASE SQD2"/>
    <property type="match status" value="1"/>
</dbReference>
<organism evidence="3 4">
    <name type="scientific">Desulfosporosinus metallidurans</name>
    <dbReference type="NCBI Taxonomy" id="1888891"/>
    <lineage>
        <taxon>Bacteria</taxon>
        <taxon>Bacillati</taxon>
        <taxon>Bacillota</taxon>
        <taxon>Clostridia</taxon>
        <taxon>Eubacteriales</taxon>
        <taxon>Desulfitobacteriaceae</taxon>
        <taxon>Desulfosporosinus</taxon>
    </lineage>
</organism>
<proteinExistence type="predicted"/>
<accession>A0A1Q8R2W8</accession>
<dbReference type="InterPro" id="IPR050194">
    <property type="entry name" value="Glycosyltransferase_grp1"/>
</dbReference>
<comment type="caution">
    <text evidence="3">The sequence shown here is derived from an EMBL/GenBank/DDBJ whole genome shotgun (WGS) entry which is preliminary data.</text>
</comment>
<keyword evidence="4" id="KW-1185">Reference proteome</keyword>
<dbReference type="STRING" id="1888891.DSOL_0102"/>
<evidence type="ECO:0000259" key="1">
    <source>
        <dbReference type="Pfam" id="PF00534"/>
    </source>
</evidence>
<sequence length="381" mass="41367">MRTYKILHIIGGGEIGGAEQHVLSLLKGINRERFAPHLACLINGPFADLALENKISTQTFSMRHPLDLSPLPSLIRWARRKEIDLVHTHGSRANLLGRLGAKWLGIPTLTTVHSSLAHDYRSPLSASIALALDRLTLPLTSGIITVSEYLAEEVASRGGKNLITIYNGQAPISFAARNSSRQQFRTQWRIPADALVLGTIGRLHPTKGQSHLIKAATLLHSTFPNLHLLLIGEGPLRQELELELQHLALPYTLTGYLPKAHETLPAMDLFVLPSVSEGMGLVLLEAMQAGVPIVATAVGGIPEVIRAGKDGLLVPSGDVNGLAQACASIIENPNLAKSLVLSGQDRWQIFSLETMFRETEQVYTCILDKATRSVGSSRNTK</sequence>
<dbReference type="SUPFAM" id="SSF53756">
    <property type="entry name" value="UDP-Glycosyltransferase/glycogen phosphorylase"/>
    <property type="match status" value="1"/>
</dbReference>
<feature type="domain" description="Glycosyl transferase family 1" evidence="1">
    <location>
        <begin position="181"/>
        <end position="340"/>
    </location>
</feature>
<dbReference type="PANTHER" id="PTHR45947">
    <property type="entry name" value="SULFOQUINOVOSYL TRANSFERASE SQD2"/>
    <property type="match status" value="1"/>
</dbReference>
<dbReference type="AlphaFoldDB" id="A0A1Q8R2W8"/>
<dbReference type="RefSeq" id="WP_075362946.1">
    <property type="nucleotide sequence ID" value="NZ_MLBF01000001.1"/>
</dbReference>
<gene>
    <name evidence="3" type="ORF">DSOL_0102</name>
</gene>
<keyword evidence="3" id="KW-0808">Transferase</keyword>
<feature type="domain" description="Glycosyltransferase subfamily 4-like N-terminal" evidence="2">
    <location>
        <begin position="15"/>
        <end position="168"/>
    </location>
</feature>
<evidence type="ECO:0000313" key="4">
    <source>
        <dbReference type="Proteomes" id="UP000186102"/>
    </source>
</evidence>
<reference evidence="3 4" key="1">
    <citation type="submission" date="2016-09" db="EMBL/GenBank/DDBJ databases">
        <title>Complete genome of Desulfosporosinus sp. OL.</title>
        <authorList>
            <person name="Mardanov A."/>
            <person name="Beletsky A."/>
            <person name="Panova A."/>
            <person name="Karnachuk O."/>
            <person name="Ravin N."/>
        </authorList>
    </citation>
    <scope>NUCLEOTIDE SEQUENCE [LARGE SCALE GENOMIC DNA]</scope>
    <source>
        <strain evidence="3 4">OL</strain>
    </source>
</reference>
<dbReference type="Gene3D" id="3.40.50.2000">
    <property type="entry name" value="Glycogen Phosphorylase B"/>
    <property type="match status" value="2"/>
</dbReference>
<dbReference type="Proteomes" id="UP000186102">
    <property type="component" value="Unassembled WGS sequence"/>
</dbReference>
<dbReference type="InterPro" id="IPR001296">
    <property type="entry name" value="Glyco_trans_1"/>
</dbReference>
<dbReference type="EMBL" id="MLBF01000001">
    <property type="protein sequence ID" value="OLN33924.1"/>
    <property type="molecule type" value="Genomic_DNA"/>
</dbReference>
<protein>
    <submittedName>
        <fullName evidence="3">Poly(Glycerol-phosphate) alpha-glucosyltransferase</fullName>
    </submittedName>
</protein>
<dbReference type="Pfam" id="PF13439">
    <property type="entry name" value="Glyco_transf_4"/>
    <property type="match status" value="1"/>
</dbReference>
<evidence type="ECO:0000259" key="2">
    <source>
        <dbReference type="Pfam" id="PF13439"/>
    </source>
</evidence>
<name>A0A1Q8R2W8_9FIRM</name>
<evidence type="ECO:0000313" key="3">
    <source>
        <dbReference type="EMBL" id="OLN33924.1"/>
    </source>
</evidence>
<dbReference type="Pfam" id="PF00534">
    <property type="entry name" value="Glycos_transf_1"/>
    <property type="match status" value="1"/>
</dbReference>
<dbReference type="GO" id="GO:0016757">
    <property type="term" value="F:glycosyltransferase activity"/>
    <property type="evidence" value="ECO:0007669"/>
    <property type="project" value="InterPro"/>
</dbReference>